<protein>
    <submittedName>
        <fullName evidence="1">Uncharacterized protein</fullName>
    </submittedName>
</protein>
<sequence>MPFVVQIREQMRVTAIHQRGVIRFAALNSAAEVVNQLFAHQVFREIAPGLRAVVGANASQNA</sequence>
<evidence type="ECO:0000313" key="1">
    <source>
        <dbReference type="EMBL" id="MPM75757.1"/>
    </source>
</evidence>
<gene>
    <name evidence="1" type="ORF">SDC9_122751</name>
</gene>
<dbReference type="AlphaFoldDB" id="A0A645CFM7"/>
<comment type="caution">
    <text evidence="1">The sequence shown here is derived from an EMBL/GenBank/DDBJ whole genome shotgun (WGS) entry which is preliminary data.</text>
</comment>
<reference evidence="1" key="1">
    <citation type="submission" date="2019-08" db="EMBL/GenBank/DDBJ databases">
        <authorList>
            <person name="Kucharzyk K."/>
            <person name="Murdoch R.W."/>
            <person name="Higgins S."/>
            <person name="Loffler F."/>
        </authorList>
    </citation>
    <scope>NUCLEOTIDE SEQUENCE</scope>
</reference>
<dbReference type="EMBL" id="VSSQ01026839">
    <property type="protein sequence ID" value="MPM75757.1"/>
    <property type="molecule type" value="Genomic_DNA"/>
</dbReference>
<accession>A0A645CFM7</accession>
<name>A0A645CFM7_9ZZZZ</name>
<organism evidence="1">
    <name type="scientific">bioreactor metagenome</name>
    <dbReference type="NCBI Taxonomy" id="1076179"/>
    <lineage>
        <taxon>unclassified sequences</taxon>
        <taxon>metagenomes</taxon>
        <taxon>ecological metagenomes</taxon>
    </lineage>
</organism>
<proteinExistence type="predicted"/>